<dbReference type="GO" id="GO:0005737">
    <property type="term" value="C:cytoplasm"/>
    <property type="evidence" value="ECO:0007669"/>
    <property type="project" value="UniProtKB-SubCell"/>
</dbReference>
<keyword evidence="1 6" id="KW-0963">Cytoplasm</keyword>
<evidence type="ECO:0000313" key="8">
    <source>
        <dbReference type="EMBL" id="MBI3539870.1"/>
    </source>
</evidence>
<dbReference type="Gene3D" id="2.40.50.140">
    <property type="entry name" value="Nucleic acid-binding proteins"/>
    <property type="match status" value="1"/>
</dbReference>
<evidence type="ECO:0000259" key="7">
    <source>
        <dbReference type="SMART" id="SM00278"/>
    </source>
</evidence>
<evidence type="ECO:0000256" key="5">
    <source>
        <dbReference type="ARBA" id="ARBA00023204"/>
    </source>
</evidence>
<comment type="subcellular location">
    <subcellularLocation>
        <location evidence="6">Cytoplasm</location>
    </subcellularLocation>
</comment>
<organism evidence="8 9">
    <name type="scientific">Eiseniibacteriota bacterium</name>
    <dbReference type="NCBI Taxonomy" id="2212470"/>
    <lineage>
        <taxon>Bacteria</taxon>
        <taxon>Candidatus Eiseniibacteriota</taxon>
    </lineage>
</organism>
<dbReference type="GO" id="GO:0006310">
    <property type="term" value="P:DNA recombination"/>
    <property type="evidence" value="ECO:0007669"/>
    <property type="project" value="UniProtKB-UniRule"/>
</dbReference>
<comment type="caution">
    <text evidence="6">Lacks conserved residue(s) required for the propagation of feature annotation.</text>
</comment>
<proteinExistence type="inferred from homology"/>
<dbReference type="SMART" id="SM00278">
    <property type="entry name" value="HhH1"/>
    <property type="match status" value="2"/>
</dbReference>
<dbReference type="InterPro" id="IPR012340">
    <property type="entry name" value="NA-bd_OB-fold"/>
</dbReference>
<comment type="caution">
    <text evidence="8">The sequence shown here is derived from an EMBL/GenBank/DDBJ whole genome shotgun (WGS) entry which is preliminary data.</text>
</comment>
<protein>
    <recommendedName>
        <fullName evidence="6">Holliday junction branch migration complex subunit RuvA</fullName>
    </recommendedName>
</protein>
<keyword evidence="3 6" id="KW-0238">DNA-binding</keyword>
<keyword evidence="4 6" id="KW-0233">DNA recombination</keyword>
<comment type="subunit">
    <text evidence="6">Homotetramer. Forms an RuvA(8)-RuvB(12)-Holliday junction (HJ) complex. HJ DNA is sandwiched between 2 RuvA tetramers; dsDNA enters through RuvA and exits via RuvB. An RuvB hexamer assembles on each DNA strand where it exits the tetramer. Each RuvB hexamer is contacted by two RuvA subunits (via domain III) on 2 adjacent RuvB subunits; this complex drives branch migration. In the full resolvosome a probable DNA-RuvA(4)-RuvB(12)-RuvC(2) complex forms which resolves the HJ.</text>
</comment>
<feature type="region of interest" description="Domain I" evidence="6">
    <location>
        <begin position="1"/>
        <end position="64"/>
    </location>
</feature>
<dbReference type="SUPFAM" id="SSF50249">
    <property type="entry name" value="Nucleic acid-binding proteins"/>
    <property type="match status" value="1"/>
</dbReference>
<name>A0A9D6QK28_UNCEI</name>
<dbReference type="GO" id="GO:0009379">
    <property type="term" value="C:Holliday junction helicase complex"/>
    <property type="evidence" value="ECO:0007669"/>
    <property type="project" value="InterPro"/>
</dbReference>
<dbReference type="InterPro" id="IPR013849">
    <property type="entry name" value="DNA_helicase_Holl-junc_RuvA_I"/>
</dbReference>
<dbReference type="AlphaFoldDB" id="A0A9D6QK28"/>
<reference evidence="8" key="1">
    <citation type="submission" date="2020-07" db="EMBL/GenBank/DDBJ databases">
        <title>Huge and variable diversity of episymbiotic CPR bacteria and DPANN archaea in groundwater ecosystems.</title>
        <authorList>
            <person name="He C.Y."/>
            <person name="Keren R."/>
            <person name="Whittaker M."/>
            <person name="Farag I.F."/>
            <person name="Doudna J."/>
            <person name="Cate J.H.D."/>
            <person name="Banfield J.F."/>
        </authorList>
    </citation>
    <scope>NUCLEOTIDE SEQUENCE</scope>
    <source>
        <strain evidence="8">NC_groundwater_928_Pr1_S-0.2um_72_17</strain>
    </source>
</reference>
<dbReference type="Pfam" id="PF14520">
    <property type="entry name" value="HHH_5"/>
    <property type="match status" value="1"/>
</dbReference>
<dbReference type="Proteomes" id="UP000807850">
    <property type="component" value="Unassembled WGS sequence"/>
</dbReference>
<evidence type="ECO:0000256" key="3">
    <source>
        <dbReference type="ARBA" id="ARBA00023125"/>
    </source>
</evidence>
<comment type="function">
    <text evidence="6">The RuvA-RuvB-RuvC complex processes Holliday junction (HJ) DNA during genetic recombination and DNA repair, while the RuvA-RuvB complex plays an important role in the rescue of blocked DNA replication forks via replication fork reversal (RFR). RuvA specifically binds to HJ cruciform DNA, conferring on it an open structure. The RuvB hexamer acts as an ATP-dependent pump, pulling dsDNA into and through the RuvAB complex. HJ branch migration allows RuvC to scan DNA until it finds its consensus sequence, where it cleaves and resolves the cruciform DNA.</text>
</comment>
<dbReference type="GO" id="GO:0006281">
    <property type="term" value="P:DNA repair"/>
    <property type="evidence" value="ECO:0007669"/>
    <property type="project" value="UniProtKB-UniRule"/>
</dbReference>
<dbReference type="GO" id="GO:0009378">
    <property type="term" value="F:four-way junction helicase activity"/>
    <property type="evidence" value="ECO:0007669"/>
    <property type="project" value="InterPro"/>
</dbReference>
<feature type="domain" description="Helix-hairpin-helix DNA-binding motif class 1" evidence="7">
    <location>
        <begin position="108"/>
        <end position="127"/>
    </location>
</feature>
<dbReference type="InterPro" id="IPR036267">
    <property type="entry name" value="RuvA_C_sf"/>
</dbReference>
<dbReference type="GO" id="GO:0005524">
    <property type="term" value="F:ATP binding"/>
    <property type="evidence" value="ECO:0007669"/>
    <property type="project" value="InterPro"/>
</dbReference>
<dbReference type="GO" id="GO:0048476">
    <property type="term" value="C:Holliday junction resolvase complex"/>
    <property type="evidence" value="ECO:0007669"/>
    <property type="project" value="UniProtKB-UniRule"/>
</dbReference>
<dbReference type="InterPro" id="IPR010994">
    <property type="entry name" value="RuvA_2-like"/>
</dbReference>
<dbReference type="InterPro" id="IPR000085">
    <property type="entry name" value="RuvA"/>
</dbReference>
<keyword evidence="2 6" id="KW-0227">DNA damage</keyword>
<comment type="similarity">
    <text evidence="6">Belongs to the RuvA family.</text>
</comment>
<dbReference type="HAMAP" id="MF_00031">
    <property type="entry name" value="DNA_HJ_migration_RuvA"/>
    <property type="match status" value="1"/>
</dbReference>
<evidence type="ECO:0000256" key="6">
    <source>
        <dbReference type="HAMAP-Rule" id="MF_00031"/>
    </source>
</evidence>
<dbReference type="InterPro" id="IPR003583">
    <property type="entry name" value="Hlx-hairpin-Hlx_DNA-bd_motif"/>
</dbReference>
<dbReference type="InterPro" id="IPR011114">
    <property type="entry name" value="RuvA_C"/>
</dbReference>
<evidence type="ECO:0000313" key="9">
    <source>
        <dbReference type="Proteomes" id="UP000807850"/>
    </source>
</evidence>
<sequence>MIASLRGTLAEKGAGDCVVEAGGVGYRVQVSTHTAAALPDPGTPVFLLTHQVVREDALMLFGFADAEERRLFELLITVSGVGPKVALAVLSGLKPQALARAIRDENLAGLVAIPGVGRKTAERLVVELRDKLDVLAAAGGAPAAPAAGARGVLPRSERFDDAVAALVRLGYSAAQAQDVVRRVAEDGDGASLEDLVRRALARLGKAAATVR</sequence>
<dbReference type="NCBIfam" id="TIGR00084">
    <property type="entry name" value="ruvA"/>
    <property type="match status" value="1"/>
</dbReference>
<comment type="domain">
    <text evidence="6">Has three domains with a flexible linker between the domains II and III and assumes an 'L' shape. Domain III is highly mobile and contacts RuvB.</text>
</comment>
<dbReference type="Pfam" id="PF01330">
    <property type="entry name" value="RuvA_N"/>
    <property type="match status" value="1"/>
</dbReference>
<evidence type="ECO:0000256" key="4">
    <source>
        <dbReference type="ARBA" id="ARBA00023172"/>
    </source>
</evidence>
<dbReference type="Pfam" id="PF07499">
    <property type="entry name" value="RuvA_C"/>
    <property type="match status" value="1"/>
</dbReference>
<feature type="region of interest" description="Domain III" evidence="6">
    <location>
        <begin position="154"/>
        <end position="211"/>
    </location>
</feature>
<dbReference type="EMBL" id="JACQAY010000203">
    <property type="protein sequence ID" value="MBI3539870.1"/>
    <property type="molecule type" value="Genomic_DNA"/>
</dbReference>
<keyword evidence="5 6" id="KW-0234">DNA repair</keyword>
<evidence type="ECO:0000256" key="2">
    <source>
        <dbReference type="ARBA" id="ARBA00022763"/>
    </source>
</evidence>
<accession>A0A9D6QK28</accession>
<feature type="domain" description="Helix-hairpin-helix DNA-binding motif class 1" evidence="7">
    <location>
        <begin position="73"/>
        <end position="92"/>
    </location>
</feature>
<dbReference type="Gene3D" id="1.10.150.20">
    <property type="entry name" value="5' to 3' exonuclease, C-terminal subdomain"/>
    <property type="match status" value="1"/>
</dbReference>
<dbReference type="SUPFAM" id="SSF46929">
    <property type="entry name" value="DNA helicase RuvA subunit, C-terminal domain"/>
    <property type="match status" value="1"/>
</dbReference>
<gene>
    <name evidence="6 8" type="primary">ruvA</name>
    <name evidence="8" type="ORF">HY076_06320</name>
</gene>
<dbReference type="Gene3D" id="1.10.8.10">
    <property type="entry name" value="DNA helicase RuvA subunit, C-terminal domain"/>
    <property type="match status" value="1"/>
</dbReference>
<dbReference type="CDD" id="cd14332">
    <property type="entry name" value="UBA_RuvA_C"/>
    <property type="match status" value="1"/>
</dbReference>
<dbReference type="GO" id="GO:0000400">
    <property type="term" value="F:four-way junction DNA binding"/>
    <property type="evidence" value="ECO:0007669"/>
    <property type="project" value="UniProtKB-UniRule"/>
</dbReference>
<dbReference type="SUPFAM" id="SSF47781">
    <property type="entry name" value="RuvA domain 2-like"/>
    <property type="match status" value="1"/>
</dbReference>
<evidence type="ECO:0000256" key="1">
    <source>
        <dbReference type="ARBA" id="ARBA00022490"/>
    </source>
</evidence>